<dbReference type="GO" id="GO:0048731">
    <property type="term" value="P:system development"/>
    <property type="evidence" value="ECO:0007669"/>
    <property type="project" value="UniProtKB-ARBA"/>
</dbReference>
<dbReference type="InterPro" id="IPR004198">
    <property type="entry name" value="Znf_C5HC2"/>
</dbReference>
<dbReference type="SUPFAM" id="SSF48371">
    <property type="entry name" value="ARM repeat"/>
    <property type="match status" value="1"/>
</dbReference>
<dbReference type="FunFam" id="1.25.10.10:FF:000287">
    <property type="entry name" value="Exportin-4 protein"/>
    <property type="match status" value="1"/>
</dbReference>
<dbReference type="InterPro" id="IPR016024">
    <property type="entry name" value="ARM-type_fold"/>
</dbReference>
<feature type="domain" description="JmjC" evidence="23">
    <location>
        <begin position="1522"/>
        <end position="1688"/>
    </location>
</feature>
<dbReference type="Gene3D" id="2.60.120.650">
    <property type="entry name" value="Cupin"/>
    <property type="match status" value="1"/>
</dbReference>
<dbReference type="Pfam" id="PF02375">
    <property type="entry name" value="JmjN"/>
    <property type="match status" value="1"/>
</dbReference>
<comment type="catalytic activity">
    <reaction evidence="18">
        <text>N(6),N(6)-dimethyl-L-lysyl(4)-[histone H3] + 2-oxoglutarate + O2 = N(6)-methyl-L-lysyl(4)-[histone H3] + formaldehyde + succinate + CO2</text>
        <dbReference type="Rhea" id="RHEA:60216"/>
        <dbReference type="Rhea" id="RHEA-COMP:15540"/>
        <dbReference type="Rhea" id="RHEA-COMP:15543"/>
        <dbReference type="ChEBI" id="CHEBI:15379"/>
        <dbReference type="ChEBI" id="CHEBI:16526"/>
        <dbReference type="ChEBI" id="CHEBI:16810"/>
        <dbReference type="ChEBI" id="CHEBI:16842"/>
        <dbReference type="ChEBI" id="CHEBI:30031"/>
        <dbReference type="ChEBI" id="CHEBI:61929"/>
        <dbReference type="ChEBI" id="CHEBI:61976"/>
    </reaction>
    <physiologicalReaction direction="left-to-right" evidence="18">
        <dbReference type="Rhea" id="RHEA:60217"/>
    </physiologicalReaction>
</comment>
<keyword evidence="10" id="KW-0653">Protein transport</keyword>
<dbReference type="InterPro" id="IPR003889">
    <property type="entry name" value="FYrich_C"/>
</dbReference>
<evidence type="ECO:0000256" key="21">
    <source>
        <dbReference type="SAM" id="MobiDB-lite"/>
    </source>
</evidence>
<organism evidence="24">
    <name type="scientific">Salix viminalis</name>
    <name type="common">Common osier</name>
    <name type="synonym">Basket willow</name>
    <dbReference type="NCBI Taxonomy" id="40686"/>
    <lineage>
        <taxon>Eukaryota</taxon>
        <taxon>Viridiplantae</taxon>
        <taxon>Streptophyta</taxon>
        <taxon>Embryophyta</taxon>
        <taxon>Tracheophyta</taxon>
        <taxon>Spermatophyta</taxon>
        <taxon>Magnoliopsida</taxon>
        <taxon>eudicotyledons</taxon>
        <taxon>Gunneridae</taxon>
        <taxon>Pentapetalae</taxon>
        <taxon>rosids</taxon>
        <taxon>fabids</taxon>
        <taxon>Malpighiales</taxon>
        <taxon>Salicaceae</taxon>
        <taxon>Saliceae</taxon>
        <taxon>Salix</taxon>
    </lineage>
</organism>
<sequence length="2424" mass="269985">MMQQQQQTGDGLPDLAQLQSTMHAIELACSSIQMHINPAAAEATILSLNQSSQPYKACQFILENSQMGTAKFQAAAAIRDAAIREWSLLTSDDKRSLISFCLCYVMQHAGSPEGYVLAKVSSVAAQLMKRGWIDFTAAEKETFFYQINQAILGIHGVDVQFSGVNFLESLVSEFSPSTSTAMGLPREFHEQCRMLLEKDYVKTFYCWAQNAAVSVTSRIIDSNTEVPEVKVCTAALRLMLQILNWDFRYNTTGTKGGRNIFSPGVRAHSSPKKSDCTIVQPGPAWHDVLISSGHVGWLLGLYATLREKFSHGGYWLDCPLAVSARKLIIQFCSLTGTIFLSDDGQMQEHHLLQLLSGIIQWIDPPDAVSQAIEDGKSESELLDGCRALLSIATITNPIVLDNLLKSIRPFGTLAFLSTLMCQVVKVLLTKNCEEGTWSWEARDILLDTWTIILVDSTGGTVLLPPEGINAAANLFALIVDSELKVASASAMSGDDDDDDDLYYLQASIIAMDERLSSYAFIARAAIDIAIPLLTSQFSERFAMLHQGRGIVDPTRTLEELYSLLLITGHVLADEGEGETPLVPNTIQTHFLDTVEADKHPVVVLSISIIKFAQQSLDPEMRASVFSPRLMEAVIWFLARWSRTFLLSEEIRDSTLNSGYQQQQQHSKKALLSFFGENYQGKFVLDIIVRISVTTLLSYPGEKDLQELTCSKLLHALVRRKNICGQLVQLDSWRELANAFANEQTFFVLNSSNQRSLAQTLVLSASGMGNSGASNQYVRNLMGHMTKYLVELSNKRDLKNVAQQPDIILQVSILLERLRGAASASEPRTQRALYEMGLSVMNPILVLLEVYKHESAVVYLLLKFVVDLVDGQISYLESQETAVVVDFCMRLLQLYSSHNIGKTSLSLSSSLLSEAETEQYKDLRALLQLLSSLCSKDLVDFSSDSIETQGTNISEVVYFGLHIVTPLISLDLLKYPKLCHDYFSLLSHLLEVYPETVAQLNKEAFGRVLGTLDFGLRHQDTEVVNMCLSALKALASYHHKETGAGKTGLGSHASGVEDSSGNMQEGILSRYLQLLMQLLLFEDYSPDLVGPAADALFPLILCEQVLYQKLASELIERQTNPTLRSRMASALQSLTSANQLSSALDRMNYQRFRKNMNNFLIEVLMMETELIRVHVKEENDDIPSVPPGFESFAAFTLNREQDGEKQESNITSFSATASTSESFPVKMETEFEDEAKVTRSLRRRPLIKYGHLDGYSDDESDSAKLNQNLSLKSDLSKGVIRGCPQCSNCQKVIARWQPEYACKPDIENAPVFYPTEEEFEDTLKYIASIRPKAEQYGICRIVPPPSWKPPCPLKEEAVWKGSTFATRVQRVDKLQNRDSMRKMSTMSSHTRKKRRRCMRMAIDCGADIGRISGSTDTGVCEAETFGFEPGPLFTLDTFQKYADDFMAQYFRKNENTTNKGGSMTLLQENCEPTLDNIEGEYWRIVEKATEEIEVLYGADLETGVFGSGFPKTSSEAGSATNDHYTKSGWNLNNFPRLPGSVLSFESCDISGVLVPWLYIGMCFSSFCWHVEDHHLYSLNYMHWGAQKIWYGVPGKDAVKLEEAMRKHLPDLFEEQPDLLHKLVTQLSPNILKSKGVPVYRCVQNSGEFVLTFPRAYHSGFNCGFNCAEAVNVAPADWLPHGKTAIELYREQGRRTSISHDKLLLGAAREAVRAHWELNLLKRNKLNDLRWKDLCGKDGILAKALKERVETERVRRQFLCNSSPALKMESDFDATSERECSVCLFDLHLSAVGCRCSPEKYACLNHAKQLCSCVSGAKFFLFRYDISELNILVEALEGKLSAVYRWARLDLGLALTFVSKDNAQEGKLSYSPKITATEQVRSHASADLHKVSPGRIISGDLMNSAETFWQIASVEEKKPPENIPTKDATASSVSHSSFQVIEKENDNLKLSQKGSGLLSTNLRTLVWQDPSYTAGLASEKCERKNPSTLCNDTVILLSDDEGDELKPISEKAKENVSVNHSSISEKLSISHDRSCNDNKDSISTFSVIDGAVKSGKNVCLLLDENNSPSGPLQVKDGYNQDGGKVLGFNQLNGSCHAGPSTAGFGRSIQNFTFNRDIGKDNRMENAGSQQLQPCGSGKPNIEDEMGAATSTSVDNSRTMVGSPSSSQNNLDRYYRQKGPRIAKVVRRISCNVEPLEFGAVLSGKSWCNSQAIFPKGFRSRVRYISVLDPTNMCYYVSEILDAGRNSPLFMVSLEHYPNEVFIHVSAARCWEMVRERVNQEITKQHKNGRTNLPPLQPPGSLDGFEMFGFSSPAIVQAIEALDRNRVCTDYWDSRPYSRPQGQIPQHSQSKANARHSQVTSEDQNNRQEPGSQFLPVEADTTLRGLFKKASPEELISLSCIVSNNKPTATPGLITQLLNNEIRNRPR</sequence>
<dbReference type="PROSITE" id="PS51543">
    <property type="entry name" value="FYRC"/>
    <property type="match status" value="1"/>
</dbReference>
<dbReference type="PROSITE" id="PS51183">
    <property type="entry name" value="JMJN"/>
    <property type="match status" value="1"/>
</dbReference>
<dbReference type="SMART" id="SM00542">
    <property type="entry name" value="FYRC"/>
    <property type="match status" value="1"/>
</dbReference>
<comment type="catalytic activity">
    <reaction evidence="19">
        <text>N(6)-methyl-L-lysyl(4)-[histone H3] + 2-oxoglutarate + O2 = L-lysyl(4)-[histone H3] + formaldehyde + succinate + CO2</text>
        <dbReference type="Rhea" id="RHEA:60220"/>
        <dbReference type="Rhea" id="RHEA-COMP:15543"/>
        <dbReference type="Rhea" id="RHEA-COMP:15547"/>
        <dbReference type="ChEBI" id="CHEBI:15379"/>
        <dbReference type="ChEBI" id="CHEBI:16526"/>
        <dbReference type="ChEBI" id="CHEBI:16810"/>
        <dbReference type="ChEBI" id="CHEBI:16842"/>
        <dbReference type="ChEBI" id="CHEBI:29969"/>
        <dbReference type="ChEBI" id="CHEBI:30031"/>
        <dbReference type="ChEBI" id="CHEBI:61929"/>
    </reaction>
    <physiologicalReaction direction="left-to-right" evidence="19">
        <dbReference type="Rhea" id="RHEA:60221"/>
    </physiologicalReaction>
</comment>
<evidence type="ECO:0000256" key="8">
    <source>
        <dbReference type="ARBA" id="ARBA00022723"/>
    </source>
</evidence>
<accession>A0A6N2KG88</accession>
<dbReference type="Pfam" id="PF02928">
    <property type="entry name" value="zf-C5HC2"/>
    <property type="match status" value="1"/>
</dbReference>
<dbReference type="PANTHER" id="PTHR12596">
    <property type="entry name" value="EXPORTIN 4,7-RELATED"/>
    <property type="match status" value="1"/>
</dbReference>
<name>A0A6N2KG88_SALVM</name>
<evidence type="ECO:0000256" key="3">
    <source>
        <dbReference type="ARBA" id="ARBA00004496"/>
    </source>
</evidence>
<dbReference type="GO" id="GO:0005049">
    <property type="term" value="F:nuclear export signal receptor activity"/>
    <property type="evidence" value="ECO:0007669"/>
    <property type="project" value="InterPro"/>
</dbReference>
<evidence type="ECO:0000256" key="18">
    <source>
        <dbReference type="ARBA" id="ARBA00050619"/>
    </source>
</evidence>
<evidence type="ECO:0000256" key="20">
    <source>
        <dbReference type="ARBA" id="ARBA00051640"/>
    </source>
</evidence>
<evidence type="ECO:0000256" key="2">
    <source>
        <dbReference type="ARBA" id="ARBA00004123"/>
    </source>
</evidence>
<dbReference type="Pfam" id="PF05965">
    <property type="entry name" value="FYRC"/>
    <property type="match status" value="1"/>
</dbReference>
<dbReference type="PROSITE" id="PS51184">
    <property type="entry name" value="JMJC"/>
    <property type="match status" value="1"/>
</dbReference>
<dbReference type="Pfam" id="PF05964">
    <property type="entry name" value="FYRN"/>
    <property type="match status" value="1"/>
</dbReference>
<evidence type="ECO:0000259" key="22">
    <source>
        <dbReference type="PROSITE" id="PS51183"/>
    </source>
</evidence>
<evidence type="ECO:0000256" key="14">
    <source>
        <dbReference type="ARBA" id="ARBA00023015"/>
    </source>
</evidence>
<dbReference type="SMART" id="SM00545">
    <property type="entry name" value="JmjN"/>
    <property type="match status" value="1"/>
</dbReference>
<dbReference type="InterPro" id="IPR003349">
    <property type="entry name" value="JmjN"/>
</dbReference>
<keyword evidence="12" id="KW-0560">Oxidoreductase</keyword>
<dbReference type="GO" id="GO:0005737">
    <property type="term" value="C:cytoplasm"/>
    <property type="evidence" value="ECO:0007669"/>
    <property type="project" value="UniProtKB-SubCell"/>
</dbReference>
<evidence type="ECO:0000256" key="16">
    <source>
        <dbReference type="ARBA" id="ARBA00023242"/>
    </source>
</evidence>
<evidence type="ECO:0000256" key="17">
    <source>
        <dbReference type="ARBA" id="ARBA00040444"/>
    </source>
</evidence>
<comment type="similarity">
    <text evidence="4">Belongs to the JARID1 histone demethylase family.</text>
</comment>
<evidence type="ECO:0000256" key="13">
    <source>
        <dbReference type="ARBA" id="ARBA00023004"/>
    </source>
</evidence>
<keyword evidence="7" id="KW-0963">Cytoplasm</keyword>
<keyword evidence="11" id="KW-0223">Dioxygenase</keyword>
<dbReference type="GO" id="GO:0051213">
    <property type="term" value="F:dioxygenase activity"/>
    <property type="evidence" value="ECO:0007669"/>
    <property type="project" value="UniProtKB-KW"/>
</dbReference>
<dbReference type="InterPro" id="IPR003347">
    <property type="entry name" value="JmjC_dom"/>
</dbReference>
<dbReference type="SUPFAM" id="SSF51197">
    <property type="entry name" value="Clavaminate synthase-like"/>
    <property type="match status" value="1"/>
</dbReference>
<gene>
    <name evidence="24" type="ORF">SVIM_LOCUS82864</name>
</gene>
<dbReference type="Gene3D" id="1.25.10.10">
    <property type="entry name" value="Leucine-rich Repeat Variant"/>
    <property type="match status" value="2"/>
</dbReference>
<dbReference type="GO" id="GO:0046872">
    <property type="term" value="F:metal ion binding"/>
    <property type="evidence" value="ECO:0007669"/>
    <property type="project" value="UniProtKB-KW"/>
</dbReference>
<reference evidence="24" key="1">
    <citation type="submission" date="2019-03" db="EMBL/GenBank/DDBJ databases">
        <authorList>
            <person name="Mank J."/>
            <person name="Almeida P."/>
        </authorList>
    </citation>
    <scope>NUCLEOTIDE SEQUENCE</scope>
    <source>
        <strain evidence="24">78183</strain>
    </source>
</reference>
<dbReference type="Gene3D" id="3.30.160.360">
    <property type="match status" value="1"/>
</dbReference>
<keyword evidence="6" id="KW-0813">Transport</keyword>
<dbReference type="SMART" id="SM00558">
    <property type="entry name" value="JmjC"/>
    <property type="match status" value="1"/>
</dbReference>
<dbReference type="InterPro" id="IPR011989">
    <property type="entry name" value="ARM-like"/>
</dbReference>
<evidence type="ECO:0000256" key="1">
    <source>
        <dbReference type="ARBA" id="ARBA00001954"/>
    </source>
</evidence>
<evidence type="ECO:0000256" key="12">
    <source>
        <dbReference type="ARBA" id="ARBA00023002"/>
    </source>
</evidence>
<evidence type="ECO:0000256" key="4">
    <source>
        <dbReference type="ARBA" id="ARBA00006801"/>
    </source>
</evidence>
<proteinExistence type="inferred from homology"/>
<dbReference type="Pfam" id="PF02373">
    <property type="entry name" value="JmjC"/>
    <property type="match status" value="1"/>
</dbReference>
<keyword evidence="9" id="KW-0156">Chromatin regulator</keyword>
<dbReference type="SMART" id="SM00541">
    <property type="entry name" value="FYRN"/>
    <property type="match status" value="1"/>
</dbReference>
<dbReference type="GO" id="GO:0051093">
    <property type="term" value="P:negative regulation of developmental process"/>
    <property type="evidence" value="ECO:0007669"/>
    <property type="project" value="UniProtKB-ARBA"/>
</dbReference>
<evidence type="ECO:0000313" key="24">
    <source>
        <dbReference type="EMBL" id="VFU27487.1"/>
    </source>
</evidence>
<dbReference type="GO" id="GO:0005643">
    <property type="term" value="C:nuclear pore"/>
    <property type="evidence" value="ECO:0007669"/>
    <property type="project" value="TreeGrafter"/>
</dbReference>
<dbReference type="PROSITE" id="PS51542">
    <property type="entry name" value="FYRN"/>
    <property type="match status" value="1"/>
</dbReference>
<dbReference type="FunFam" id="3.30.160.360:FF:000005">
    <property type="entry name" value="Putative lysine-specific demethylase JMJ16"/>
    <property type="match status" value="1"/>
</dbReference>
<comment type="subcellular location">
    <subcellularLocation>
        <location evidence="3">Cytoplasm</location>
    </subcellularLocation>
    <subcellularLocation>
        <location evidence="2">Nucleus</location>
    </subcellularLocation>
</comment>
<dbReference type="GO" id="GO:0032453">
    <property type="term" value="F:histone H3K4 demethylase activity"/>
    <property type="evidence" value="ECO:0007669"/>
    <property type="project" value="UniProtKB-ARBA"/>
</dbReference>
<protein>
    <recommendedName>
        <fullName evidence="17">Exportin-4</fullName>
    </recommendedName>
</protein>
<dbReference type="InterPro" id="IPR044189">
    <property type="entry name" value="XPO4/7-like"/>
</dbReference>
<keyword evidence="13" id="KW-0408">Iron</keyword>
<feature type="domain" description="JmjN" evidence="22">
    <location>
        <begin position="1308"/>
        <end position="1349"/>
    </location>
</feature>
<dbReference type="GO" id="GO:0048589">
    <property type="term" value="P:developmental growth"/>
    <property type="evidence" value="ECO:0007669"/>
    <property type="project" value="UniProtKB-ARBA"/>
</dbReference>
<keyword evidence="15" id="KW-0804">Transcription</keyword>
<comment type="cofactor">
    <cofactor evidence="1">
        <name>Fe(2+)</name>
        <dbReference type="ChEBI" id="CHEBI:29033"/>
    </cofactor>
</comment>
<keyword evidence="16" id="KW-0539">Nucleus</keyword>
<dbReference type="InterPro" id="IPR003888">
    <property type="entry name" value="FYrich_N"/>
</dbReference>
<evidence type="ECO:0000256" key="11">
    <source>
        <dbReference type="ARBA" id="ARBA00022964"/>
    </source>
</evidence>
<dbReference type="EMBL" id="CAADRP010000369">
    <property type="protein sequence ID" value="VFU27487.1"/>
    <property type="molecule type" value="Genomic_DNA"/>
</dbReference>
<keyword evidence="14" id="KW-0805">Transcription regulation</keyword>
<keyword evidence="8" id="KW-0479">Metal-binding</keyword>
<dbReference type="GO" id="GO:0045814">
    <property type="term" value="P:negative regulation of gene expression, epigenetic"/>
    <property type="evidence" value="ECO:0007669"/>
    <property type="project" value="UniProtKB-ARBA"/>
</dbReference>
<evidence type="ECO:0000259" key="23">
    <source>
        <dbReference type="PROSITE" id="PS51184"/>
    </source>
</evidence>
<evidence type="ECO:0000256" key="7">
    <source>
        <dbReference type="ARBA" id="ARBA00022490"/>
    </source>
</evidence>
<comment type="similarity">
    <text evidence="5">Belongs to the exportin family.</text>
</comment>
<feature type="region of interest" description="Disordered" evidence="21">
    <location>
        <begin position="2333"/>
        <end position="2372"/>
    </location>
</feature>
<dbReference type="PANTHER" id="PTHR12596:SF1">
    <property type="entry name" value="EXPORTIN-4"/>
    <property type="match status" value="1"/>
</dbReference>
<dbReference type="GO" id="GO:0006611">
    <property type="term" value="P:protein export from nucleus"/>
    <property type="evidence" value="ECO:0007669"/>
    <property type="project" value="TreeGrafter"/>
</dbReference>
<evidence type="ECO:0000256" key="6">
    <source>
        <dbReference type="ARBA" id="ARBA00022448"/>
    </source>
</evidence>
<evidence type="ECO:0000256" key="15">
    <source>
        <dbReference type="ARBA" id="ARBA00023163"/>
    </source>
</evidence>
<evidence type="ECO:0000256" key="5">
    <source>
        <dbReference type="ARBA" id="ARBA00009466"/>
    </source>
</evidence>
<evidence type="ECO:0000256" key="9">
    <source>
        <dbReference type="ARBA" id="ARBA00022853"/>
    </source>
</evidence>
<evidence type="ECO:0000256" key="19">
    <source>
        <dbReference type="ARBA" id="ARBA00050935"/>
    </source>
</evidence>
<feature type="compositionally biased region" description="Polar residues" evidence="21">
    <location>
        <begin position="2337"/>
        <end position="2368"/>
    </location>
</feature>
<comment type="catalytic activity">
    <reaction evidence="20">
        <text>N(6),N(6),N(6)-trimethyl-L-lysyl(4)-[histone H3] + 2-oxoglutarate + O2 = N(6),N(6)-dimethyl-L-lysyl(4)-[histone H3] + formaldehyde + succinate + CO2</text>
        <dbReference type="Rhea" id="RHEA:60212"/>
        <dbReference type="Rhea" id="RHEA-COMP:15537"/>
        <dbReference type="Rhea" id="RHEA-COMP:15540"/>
        <dbReference type="ChEBI" id="CHEBI:15379"/>
        <dbReference type="ChEBI" id="CHEBI:16526"/>
        <dbReference type="ChEBI" id="CHEBI:16810"/>
        <dbReference type="ChEBI" id="CHEBI:16842"/>
        <dbReference type="ChEBI" id="CHEBI:30031"/>
        <dbReference type="ChEBI" id="CHEBI:61961"/>
        <dbReference type="ChEBI" id="CHEBI:61976"/>
    </reaction>
    <physiologicalReaction direction="left-to-right" evidence="20">
        <dbReference type="Rhea" id="RHEA:60213"/>
    </physiologicalReaction>
</comment>
<evidence type="ECO:0000256" key="10">
    <source>
        <dbReference type="ARBA" id="ARBA00022927"/>
    </source>
</evidence>